<comment type="catalytic activity">
    <reaction evidence="7">
        <text>L-threonyl-[protein] + ATP = O-phospho-L-threonyl-[protein] + ADP + H(+)</text>
        <dbReference type="Rhea" id="RHEA:46608"/>
        <dbReference type="Rhea" id="RHEA-COMP:11060"/>
        <dbReference type="Rhea" id="RHEA-COMP:11605"/>
        <dbReference type="ChEBI" id="CHEBI:15378"/>
        <dbReference type="ChEBI" id="CHEBI:30013"/>
        <dbReference type="ChEBI" id="CHEBI:30616"/>
        <dbReference type="ChEBI" id="CHEBI:61977"/>
        <dbReference type="ChEBI" id="CHEBI:456216"/>
        <dbReference type="EC" id="2.7.11.1"/>
    </reaction>
</comment>
<evidence type="ECO:0000256" key="5">
    <source>
        <dbReference type="ARBA" id="ARBA00022777"/>
    </source>
</evidence>
<evidence type="ECO:0000256" key="2">
    <source>
        <dbReference type="ARBA" id="ARBA00022527"/>
    </source>
</evidence>
<evidence type="ECO:0000259" key="11">
    <source>
        <dbReference type="PROSITE" id="PS50011"/>
    </source>
</evidence>
<evidence type="ECO:0000313" key="12">
    <source>
        <dbReference type="EMBL" id="KAJ9165262.1"/>
    </source>
</evidence>
<feature type="region of interest" description="Disordered" evidence="10">
    <location>
        <begin position="672"/>
        <end position="723"/>
    </location>
</feature>
<evidence type="ECO:0000256" key="8">
    <source>
        <dbReference type="ARBA" id="ARBA00048679"/>
    </source>
</evidence>
<dbReference type="InterPro" id="IPR011009">
    <property type="entry name" value="Kinase-like_dom_sf"/>
</dbReference>
<protein>
    <recommendedName>
        <fullName evidence="1">non-specific serine/threonine protein kinase</fullName>
        <ecNumber evidence="1">2.7.11.1</ecNumber>
    </recommendedName>
</protein>
<feature type="compositionally biased region" description="Polar residues" evidence="10">
    <location>
        <begin position="703"/>
        <end position="714"/>
    </location>
</feature>
<gene>
    <name evidence="12" type="ORF">NKR19_g651</name>
</gene>
<dbReference type="PROSITE" id="PS50011">
    <property type="entry name" value="PROTEIN_KINASE_DOM"/>
    <property type="match status" value="1"/>
</dbReference>
<dbReference type="Pfam" id="PF00069">
    <property type="entry name" value="Pkinase"/>
    <property type="match status" value="2"/>
</dbReference>
<comment type="caution">
    <text evidence="12">The sequence shown here is derived from an EMBL/GenBank/DDBJ whole genome shotgun (WGS) entry which is preliminary data.</text>
</comment>
<feature type="region of interest" description="Disordered" evidence="10">
    <location>
        <begin position="265"/>
        <end position="346"/>
    </location>
</feature>
<evidence type="ECO:0000256" key="7">
    <source>
        <dbReference type="ARBA" id="ARBA00047899"/>
    </source>
</evidence>
<keyword evidence="6 9" id="KW-0067">ATP-binding</keyword>
<proteinExistence type="predicted"/>
<dbReference type="GO" id="GO:0007165">
    <property type="term" value="P:signal transduction"/>
    <property type="evidence" value="ECO:0007669"/>
    <property type="project" value="TreeGrafter"/>
</dbReference>
<dbReference type="GO" id="GO:0042149">
    <property type="term" value="P:cellular response to glucose starvation"/>
    <property type="evidence" value="ECO:0007669"/>
    <property type="project" value="UniProtKB-ARBA"/>
</dbReference>
<dbReference type="SMART" id="SM00220">
    <property type="entry name" value="S_TKc"/>
    <property type="match status" value="1"/>
</dbReference>
<dbReference type="EMBL" id="JANBVN010000005">
    <property type="protein sequence ID" value="KAJ9165262.1"/>
    <property type="molecule type" value="Genomic_DNA"/>
</dbReference>
<evidence type="ECO:0000256" key="4">
    <source>
        <dbReference type="ARBA" id="ARBA00022741"/>
    </source>
</evidence>
<evidence type="ECO:0000256" key="1">
    <source>
        <dbReference type="ARBA" id="ARBA00012513"/>
    </source>
</evidence>
<feature type="region of interest" description="Disordered" evidence="10">
    <location>
        <begin position="1136"/>
        <end position="1233"/>
    </location>
</feature>
<evidence type="ECO:0000256" key="9">
    <source>
        <dbReference type="PROSITE-ProRule" id="PRU10141"/>
    </source>
</evidence>
<evidence type="ECO:0000256" key="6">
    <source>
        <dbReference type="ARBA" id="ARBA00022840"/>
    </source>
</evidence>
<feature type="region of interest" description="Disordered" evidence="10">
    <location>
        <begin position="828"/>
        <end position="879"/>
    </location>
</feature>
<dbReference type="GO" id="GO:0004674">
    <property type="term" value="F:protein serine/threonine kinase activity"/>
    <property type="evidence" value="ECO:0007669"/>
    <property type="project" value="UniProtKB-KW"/>
</dbReference>
<keyword evidence="13" id="KW-1185">Reference proteome</keyword>
<feature type="binding site" evidence="9">
    <location>
        <position position="131"/>
    </location>
    <ligand>
        <name>ATP</name>
        <dbReference type="ChEBI" id="CHEBI:30616"/>
    </ligand>
</feature>
<feature type="compositionally biased region" description="Polar residues" evidence="10">
    <location>
        <begin position="45"/>
        <end position="70"/>
    </location>
</feature>
<feature type="region of interest" description="Disordered" evidence="10">
    <location>
        <begin position="946"/>
        <end position="965"/>
    </location>
</feature>
<keyword evidence="4 9" id="KW-0547">Nucleotide-binding</keyword>
<dbReference type="PANTHER" id="PTHR43895">
    <property type="entry name" value="CALCIUM/CALMODULIN-DEPENDENT PROTEIN KINASE KINASE-RELATED"/>
    <property type="match status" value="1"/>
</dbReference>
<evidence type="ECO:0000256" key="10">
    <source>
        <dbReference type="SAM" id="MobiDB-lite"/>
    </source>
</evidence>
<dbReference type="EC" id="2.7.11.1" evidence="1"/>
<dbReference type="CDD" id="cd14008">
    <property type="entry name" value="STKc_LKB1_CaMKK"/>
    <property type="match status" value="1"/>
</dbReference>
<feature type="domain" description="Protein kinase" evidence="11">
    <location>
        <begin position="102"/>
        <end position="622"/>
    </location>
</feature>
<sequence>MDSHSQHLSRPHPHSQSHGNLPPLPTQLPLRTANTTPASSPGPFSPSTQRLNMSFPTSEGSTPAPASNSPLLHPLQNHKVRETHKALVDTDYLTGRKVINRYEIIDELGRGVHGKVKLARNKETGENVAIKIIPRFSKKRKLGKISTVGNNRDKSKREIAILKKIRHPNVVALLEVIDDPELSKIYMVLEHVELGEVVWRKKGLPEICAFERRRVEREMRGEQPTEEETIYEQSRQRLQAVKNAKRARMSRGQSTPHEYWSLEYGTATDGEDNDMQSRSYGSVYMPGSRTGSLAGSRATSRAPSRNQSFRSISRAATPHPSEPDQLSIPNEDDLETPSNLRSNPASSAALDASVAAGLDATSFRGRSPSMADSIISHMSSLDYNQLPDPFADDFSYVPCFTIETARSTFRDTVLGLEYLHYEGIIHRDIKPANLLWTRDHRVKISDFGVSYFGRPIRDGEPDDTVSESEAQDFDNDLELAKTVGTPAFFAPELCYTDSNEALTGQSQPKITEQIDVWSLGVTLYCLIFARIPFLAEDEWQMFKKIATEEVYIPTRRLKPVDPSTKPHEKSLYTRYNDPPYRDDSDLAYEDIDPDLQDLLRKMLTKHPDKRIRLRDVKRHPWVTKDLPDVLGWIDDTDPARQASGQKIHVDAKEVEEAVVPVSIFERARSAVKKAVDKVMHPRGDRAESSSRRRAASSVGGSGENTPVTNPSTPFTRDLRRRSLRGDRRAEDYFASLRSHASQGEHPLTHSVVASPQASPMDGEAQPLSDVQQTLTEGRLESMAQSHAAGDSPYKHNPGNKPLPPLPYHSHTHTRSISTAFPGLYESRTVPATPSFDGSSGSYDDPSSALRKARDMRSAADDASRARSVDRASLFASSDKRAEAKVSLSTAVVPGSIQLPPRPPVLRAGGPHSASIITQLASPLASPLAIHQNSRGFPGLQQCQLKSAPNIRDPQRPLGDVDERPTTAHRIQYGSRDGENQPEQSASDVEAAMVPCPPSPGEQHRPCSREDAIDTVVSSNSTSLGNLSTPLTSPSESASPICIANPIPFKGHNAEQILAFQSDPSLPALLSSTSSVSADLEGDFLGNPGVPSASSVLETTDSLTPPALAKEHTAGFPLEAQEELLLDGRVAVELDSGAARTSQSAPRLRATHTASHDDDDDSDSDEGLTMGRSRNHNRSKDFSPGGLTRILTRAARRRDTNGSARSTDTAKKMVVESDQASLAQDSATPVESSE</sequence>
<accession>A0AA38SLY8</accession>
<feature type="region of interest" description="Disordered" evidence="10">
    <location>
        <begin position="780"/>
        <end position="801"/>
    </location>
</feature>
<keyword evidence="5 12" id="KW-0418">Kinase</keyword>
<evidence type="ECO:0000313" key="13">
    <source>
        <dbReference type="Proteomes" id="UP001174691"/>
    </source>
</evidence>
<dbReference type="FunFam" id="3.30.200.20:FF:000206">
    <property type="entry name" value="Serine/threonine-protein kinase Ssp1"/>
    <property type="match status" value="1"/>
</dbReference>
<feature type="compositionally biased region" description="Polar residues" evidence="10">
    <location>
        <begin position="289"/>
        <end position="311"/>
    </location>
</feature>
<feature type="compositionally biased region" description="Basic and acidic residues" evidence="10">
    <location>
        <begin position="672"/>
        <end position="690"/>
    </location>
</feature>
<dbReference type="InterPro" id="IPR017441">
    <property type="entry name" value="Protein_kinase_ATP_BS"/>
</dbReference>
<dbReference type="GO" id="GO:0005524">
    <property type="term" value="F:ATP binding"/>
    <property type="evidence" value="ECO:0007669"/>
    <property type="project" value="UniProtKB-UniRule"/>
</dbReference>
<feature type="compositionally biased region" description="Acidic residues" evidence="10">
    <location>
        <begin position="1156"/>
        <end position="1165"/>
    </location>
</feature>
<reference evidence="12" key="1">
    <citation type="submission" date="2022-07" db="EMBL/GenBank/DDBJ databases">
        <title>Fungi with potential for degradation of polypropylene.</title>
        <authorList>
            <person name="Gostincar C."/>
        </authorList>
    </citation>
    <scope>NUCLEOTIDE SEQUENCE</scope>
    <source>
        <strain evidence="12">EXF-13287</strain>
    </source>
</reference>
<dbReference type="Gene3D" id="3.30.200.20">
    <property type="entry name" value="Phosphorylase Kinase, domain 1"/>
    <property type="match status" value="1"/>
</dbReference>
<dbReference type="SUPFAM" id="SSF56112">
    <property type="entry name" value="Protein kinase-like (PK-like)"/>
    <property type="match status" value="1"/>
</dbReference>
<feature type="compositionally biased region" description="Basic and acidic residues" evidence="10">
    <location>
        <begin position="851"/>
        <end position="869"/>
    </location>
</feature>
<feature type="compositionally biased region" description="Low complexity" evidence="10">
    <location>
        <begin position="833"/>
        <end position="847"/>
    </location>
</feature>
<feature type="compositionally biased region" description="Basic and acidic residues" evidence="10">
    <location>
        <begin position="952"/>
        <end position="965"/>
    </location>
</feature>
<dbReference type="PROSITE" id="PS00107">
    <property type="entry name" value="PROTEIN_KINASE_ATP"/>
    <property type="match status" value="1"/>
</dbReference>
<dbReference type="PANTHER" id="PTHR43895:SF152">
    <property type="entry name" value="SERINE_THREONINE-PROTEIN KINASE TOS3"/>
    <property type="match status" value="1"/>
</dbReference>
<dbReference type="Proteomes" id="UP001174691">
    <property type="component" value="Unassembled WGS sequence"/>
</dbReference>
<evidence type="ECO:0000256" key="3">
    <source>
        <dbReference type="ARBA" id="ARBA00022679"/>
    </source>
</evidence>
<dbReference type="InterPro" id="IPR000719">
    <property type="entry name" value="Prot_kinase_dom"/>
</dbReference>
<name>A0AA38SLY8_9PEZI</name>
<keyword evidence="2" id="KW-0723">Serine/threonine-protein kinase</keyword>
<comment type="catalytic activity">
    <reaction evidence="8">
        <text>L-seryl-[protein] + ATP = O-phospho-L-seryl-[protein] + ADP + H(+)</text>
        <dbReference type="Rhea" id="RHEA:17989"/>
        <dbReference type="Rhea" id="RHEA-COMP:9863"/>
        <dbReference type="Rhea" id="RHEA-COMP:11604"/>
        <dbReference type="ChEBI" id="CHEBI:15378"/>
        <dbReference type="ChEBI" id="CHEBI:29999"/>
        <dbReference type="ChEBI" id="CHEBI:30616"/>
        <dbReference type="ChEBI" id="CHEBI:83421"/>
        <dbReference type="ChEBI" id="CHEBI:456216"/>
        <dbReference type="EC" id="2.7.11.1"/>
    </reaction>
</comment>
<dbReference type="GO" id="GO:0001558">
    <property type="term" value="P:regulation of cell growth"/>
    <property type="evidence" value="ECO:0007669"/>
    <property type="project" value="UniProtKB-ARBA"/>
</dbReference>
<keyword evidence="3" id="KW-0808">Transferase</keyword>
<feature type="compositionally biased region" description="Polar residues" evidence="10">
    <location>
        <begin position="1217"/>
        <end position="1233"/>
    </location>
</feature>
<dbReference type="FunFam" id="1.10.510.10:FF:000614">
    <property type="entry name" value="Serine/threonine protein kinase, putative"/>
    <property type="match status" value="1"/>
</dbReference>
<feature type="region of interest" description="Disordered" evidence="10">
    <location>
        <begin position="1"/>
        <end position="74"/>
    </location>
</feature>
<organism evidence="12 13">
    <name type="scientific">Coniochaeta hoffmannii</name>
    <dbReference type="NCBI Taxonomy" id="91930"/>
    <lineage>
        <taxon>Eukaryota</taxon>
        <taxon>Fungi</taxon>
        <taxon>Dikarya</taxon>
        <taxon>Ascomycota</taxon>
        <taxon>Pezizomycotina</taxon>
        <taxon>Sordariomycetes</taxon>
        <taxon>Sordariomycetidae</taxon>
        <taxon>Coniochaetales</taxon>
        <taxon>Coniochaetaceae</taxon>
        <taxon>Coniochaeta</taxon>
    </lineage>
</organism>
<dbReference type="AlphaFoldDB" id="A0AA38SLY8"/>
<dbReference type="Gene3D" id="1.10.510.10">
    <property type="entry name" value="Transferase(Phosphotransferase) domain 1"/>
    <property type="match status" value="1"/>
</dbReference>